<dbReference type="Gene3D" id="3.20.20.80">
    <property type="entry name" value="Glycosidases"/>
    <property type="match status" value="1"/>
</dbReference>
<dbReference type="InterPro" id="IPR025275">
    <property type="entry name" value="DUF4015"/>
</dbReference>
<name>A0A6J4TW25_9ACTN</name>
<keyword evidence="4" id="KW-0378">Hydrolase</keyword>
<dbReference type="SUPFAM" id="SSF51445">
    <property type="entry name" value="(Trans)glycosidases"/>
    <property type="match status" value="1"/>
</dbReference>
<reference evidence="4" key="1">
    <citation type="submission" date="2020-02" db="EMBL/GenBank/DDBJ databases">
        <authorList>
            <person name="Meier V. D."/>
        </authorList>
    </citation>
    <scope>NUCLEOTIDE SEQUENCE</scope>
    <source>
        <strain evidence="4">AVDCRST_MAG79</strain>
    </source>
</reference>
<keyword evidence="2" id="KW-1133">Transmembrane helix</keyword>
<dbReference type="EMBL" id="CADCWC010000188">
    <property type="protein sequence ID" value="CAA9533708.1"/>
    <property type="molecule type" value="Genomic_DNA"/>
</dbReference>
<dbReference type="InterPro" id="IPR017853">
    <property type="entry name" value="GH"/>
</dbReference>
<dbReference type="Pfam" id="PF13200">
    <property type="entry name" value="DUF4015"/>
    <property type="match status" value="1"/>
</dbReference>
<evidence type="ECO:0000259" key="3">
    <source>
        <dbReference type="Pfam" id="PF13200"/>
    </source>
</evidence>
<feature type="transmembrane region" description="Helical" evidence="2">
    <location>
        <begin position="42"/>
        <end position="60"/>
    </location>
</feature>
<feature type="region of interest" description="Disordered" evidence="1">
    <location>
        <begin position="62"/>
        <end position="83"/>
    </location>
</feature>
<evidence type="ECO:0000256" key="1">
    <source>
        <dbReference type="SAM" id="MobiDB-lite"/>
    </source>
</evidence>
<feature type="compositionally biased region" description="Basic and acidic residues" evidence="1">
    <location>
        <begin position="64"/>
        <end position="74"/>
    </location>
</feature>
<organism evidence="4">
    <name type="scientific">uncultured Thermoleophilia bacterium</name>
    <dbReference type="NCBI Taxonomy" id="1497501"/>
    <lineage>
        <taxon>Bacteria</taxon>
        <taxon>Bacillati</taxon>
        <taxon>Actinomycetota</taxon>
        <taxon>Thermoleophilia</taxon>
        <taxon>environmental samples</taxon>
    </lineage>
</organism>
<gene>
    <name evidence="4" type="ORF">AVDCRST_MAG79-1147</name>
</gene>
<sequence>MLPAFDVDFDELVIQERAGAAAATAQREARRQELRRRRARRLVVGAGLLLVGLSTVATAATRPWSDDENRDRGRTTTSTAARAVPVVAAEPARPAVPKRFPEPAEVRGVHITHYVAGDRAWMSRFYDAAEPKRGLNTLQVDLKDEAGIVGFDAKVPLARQAGAIQDLFDARKLSARAHKEGLYLIGRIVMFEDPILAVARPKLAIRRRDGSVWKNDQGLGWTNPYNRQVWDYGIDLAKEAGRQGFDEIQFDYVRFPTDGDVATAVYRPKRSWTRDETIKRFLETAVAELHPLGLKVSVDLFGLAATHKLGIGQNPRLLRSSVDAISPMTYPSHYYAGEFNIPNPDAAPYQTMRASLRDWKRQLRGGTAKLRPWVQDFSIGTRYGATEVAAQIRAVRQATKAGFLLWNAGVEYTDGVLPR</sequence>
<keyword evidence="2" id="KW-0472">Membrane</keyword>
<accession>A0A6J4TW25</accession>
<evidence type="ECO:0000256" key="2">
    <source>
        <dbReference type="SAM" id="Phobius"/>
    </source>
</evidence>
<dbReference type="AlphaFoldDB" id="A0A6J4TW25"/>
<dbReference type="GO" id="GO:0016787">
    <property type="term" value="F:hydrolase activity"/>
    <property type="evidence" value="ECO:0007669"/>
    <property type="project" value="UniProtKB-KW"/>
</dbReference>
<evidence type="ECO:0000313" key="4">
    <source>
        <dbReference type="EMBL" id="CAA9533708.1"/>
    </source>
</evidence>
<keyword evidence="2" id="KW-0812">Transmembrane</keyword>
<proteinExistence type="predicted"/>
<feature type="domain" description="DUF4015" evidence="3">
    <location>
        <begin position="108"/>
        <end position="412"/>
    </location>
</feature>
<protein>
    <submittedName>
        <fullName evidence="4">Glycoside hydrolase</fullName>
    </submittedName>
</protein>